<name>A0A0F8YYR4_9ZZZZ</name>
<feature type="non-terminal residue" evidence="2">
    <location>
        <position position="1"/>
    </location>
</feature>
<proteinExistence type="predicted"/>
<gene>
    <name evidence="2" type="ORF">LCGC14_2837910</name>
</gene>
<comment type="caution">
    <text evidence="2">The sequence shown here is derived from an EMBL/GenBank/DDBJ whole genome shotgun (WGS) entry which is preliminary data.</text>
</comment>
<protein>
    <recommendedName>
        <fullName evidence="1">Transposase DDE domain-containing protein</fullName>
    </recommendedName>
</protein>
<feature type="domain" description="Transposase DDE" evidence="1">
    <location>
        <begin position="2"/>
        <end position="359"/>
    </location>
</feature>
<evidence type="ECO:0000313" key="2">
    <source>
        <dbReference type="EMBL" id="KKK79000.1"/>
    </source>
</evidence>
<dbReference type="AlphaFoldDB" id="A0A0F8YYR4"/>
<dbReference type="Pfam" id="PF13701">
    <property type="entry name" value="DDE_Tnp_1_4"/>
    <property type="match status" value="1"/>
</dbReference>
<organism evidence="2">
    <name type="scientific">marine sediment metagenome</name>
    <dbReference type="NCBI Taxonomy" id="412755"/>
    <lineage>
        <taxon>unclassified sequences</taxon>
        <taxon>metagenomes</taxon>
        <taxon>ecological metagenomes</taxon>
    </lineage>
</organism>
<accession>A0A0F8YYR4</accession>
<dbReference type="EMBL" id="LAZR01054230">
    <property type="protein sequence ID" value="KKK79000.1"/>
    <property type="molecule type" value="Genomic_DNA"/>
</dbReference>
<dbReference type="InterPro" id="IPR025668">
    <property type="entry name" value="Tnp_DDE_dom"/>
</dbReference>
<evidence type="ECO:0000259" key="1">
    <source>
        <dbReference type="Pfam" id="PF13701"/>
    </source>
</evidence>
<dbReference type="InterPro" id="IPR047960">
    <property type="entry name" value="Transpos_IS1380"/>
</dbReference>
<dbReference type="NCBIfam" id="NF033539">
    <property type="entry name" value="transpos_IS1380"/>
    <property type="match status" value="1"/>
</dbReference>
<reference evidence="2" key="1">
    <citation type="journal article" date="2015" name="Nature">
        <title>Complex archaea that bridge the gap between prokaryotes and eukaryotes.</title>
        <authorList>
            <person name="Spang A."/>
            <person name="Saw J.H."/>
            <person name="Jorgensen S.L."/>
            <person name="Zaremba-Niedzwiedzka K."/>
            <person name="Martijn J."/>
            <person name="Lind A.E."/>
            <person name="van Eijk R."/>
            <person name="Schleper C."/>
            <person name="Guy L."/>
            <person name="Ettema T.J."/>
        </authorList>
    </citation>
    <scope>NUCLEOTIDE SEQUENCE</scope>
</reference>
<sequence length="364" mass="42058">KRTGRNILHAMPTLLRQSTYSRLAGYEDVNDAQLLTVDPVMRAITGKKDKDKHTSSIKTIGRFETDILTQQENLRNLSDINGKWVQKAMSKTPHKRIILDMDSSESPVHGEQEGSAYNGHFGCTCFHPVFCFNQFGDCEGVLLRSGNVHSADRWKEVLEPIVKRYEHKNIRKYFRGDAAFAKPEIYNYLEENSYLYAIRLPANQILHDKIRHLLIRPVGRPPKKPIVLLYEFIYQAASWEQPRRVVAKVEWHQGELFPRVGFIVTNMSAKPKGVVHFYNGRGTAEQWIKEGKYALNWTRLSCKRFVSNQVRLGLFVLAYNLGNFLRRLVLPKKIKHWSLRSLLVKFIKTGASVSSTRRKDCQTQ</sequence>